<evidence type="ECO:0000256" key="5">
    <source>
        <dbReference type="ARBA" id="ARBA00012832"/>
    </source>
</evidence>
<protein>
    <recommendedName>
        <fullName evidence="6 15">Cysteine--tRNA ligase</fullName>
        <ecNumber evidence="5 15">6.1.1.16</ecNumber>
    </recommendedName>
</protein>
<dbReference type="InterPro" id="IPR009080">
    <property type="entry name" value="tRNAsynth_Ia_anticodon-bd"/>
</dbReference>
<dbReference type="Proteomes" id="UP001594351">
    <property type="component" value="Unassembled WGS sequence"/>
</dbReference>
<evidence type="ECO:0000256" key="15">
    <source>
        <dbReference type="NCBIfam" id="TIGR00435"/>
    </source>
</evidence>
<evidence type="ECO:0000256" key="7">
    <source>
        <dbReference type="ARBA" id="ARBA00022490"/>
    </source>
</evidence>
<feature type="non-terminal residue" evidence="18">
    <location>
        <position position="388"/>
    </location>
</feature>
<organism evidence="18 19">
    <name type="scientific">candidate division CSSED10-310 bacterium</name>
    <dbReference type="NCBI Taxonomy" id="2855610"/>
    <lineage>
        <taxon>Bacteria</taxon>
        <taxon>Bacteria division CSSED10-310</taxon>
    </lineage>
</organism>
<dbReference type="Gene3D" id="1.20.120.640">
    <property type="entry name" value="Anticodon-binding domain of a subclass of class I aminoacyl-tRNA synthetases"/>
    <property type="match status" value="1"/>
</dbReference>
<keyword evidence="13" id="KW-0648">Protein biosynthesis</keyword>
<evidence type="ECO:0000259" key="17">
    <source>
        <dbReference type="Pfam" id="PF09190"/>
    </source>
</evidence>
<comment type="subcellular location">
    <subcellularLocation>
        <location evidence="2">Cytoplasm</location>
    </subcellularLocation>
</comment>
<comment type="cofactor">
    <cofactor evidence="1">
        <name>Zn(2+)</name>
        <dbReference type="ChEBI" id="CHEBI:29105"/>
    </cofactor>
</comment>
<keyword evidence="9" id="KW-0479">Metal-binding</keyword>
<dbReference type="GO" id="GO:0004817">
    <property type="term" value="F:cysteine-tRNA ligase activity"/>
    <property type="evidence" value="ECO:0007669"/>
    <property type="project" value="UniProtKB-EC"/>
</dbReference>
<dbReference type="CDD" id="cd00672">
    <property type="entry name" value="CysRS_core"/>
    <property type="match status" value="1"/>
</dbReference>
<dbReference type="PANTHER" id="PTHR10890">
    <property type="entry name" value="CYSTEINYL-TRNA SYNTHETASE"/>
    <property type="match status" value="1"/>
</dbReference>
<evidence type="ECO:0000256" key="12">
    <source>
        <dbReference type="ARBA" id="ARBA00022840"/>
    </source>
</evidence>
<dbReference type="SUPFAM" id="SSF47323">
    <property type="entry name" value="Anticodon-binding domain of a subclass of class I aminoacyl-tRNA synthetases"/>
    <property type="match status" value="1"/>
</dbReference>
<dbReference type="EC" id="6.1.1.16" evidence="5 15"/>
<keyword evidence="12" id="KW-0067">ATP-binding</keyword>
<evidence type="ECO:0000256" key="2">
    <source>
        <dbReference type="ARBA" id="ARBA00004496"/>
    </source>
</evidence>
<evidence type="ECO:0000256" key="3">
    <source>
        <dbReference type="ARBA" id="ARBA00005594"/>
    </source>
</evidence>
<gene>
    <name evidence="18" type="primary">cysS</name>
    <name evidence="18" type="ORF">ACFL27_23075</name>
</gene>
<dbReference type="InterPro" id="IPR015273">
    <property type="entry name" value="Cys-tRNA-synt_Ia_DALR"/>
</dbReference>
<dbReference type="Pfam" id="PF01406">
    <property type="entry name" value="tRNA-synt_1e"/>
    <property type="match status" value="1"/>
</dbReference>
<sequence>MIYFYNTLTRKKEKFTPQEPNKVRIYSCGPTVYNRAHIGNLRGFCFADVLRRYLKFKGYKVTHVMNLTDVDDKTIRDSRAEGISLQQFTDRYIELFYQDIDLLNLERVEFYPRATAHIPEMVDLVQNLLSKDLAYQKDGSIYFRIAHFKNYGRLSGHELDQQHVFQTIESDEYDKDDVRDFVLWKGYKEGEPFWETPFGKGRPGWHLECSAMSMKYLGNHFDIHTGGVDLIFPHHENEIAQSEGSTAEPFVDYWLHNEFLLMDTDKMSKSLGNILTLPDLLELGFDPLAIRYFLISVHYRKIIRYNEESLTAAHASLTRLRDFYRRLQECPSAPDTGSDDIPQKIQDWLNIFESALDDDLNISPALAVLFEMVKEINALLDQKMLPQK</sequence>
<keyword evidence="14" id="KW-0030">Aminoacyl-tRNA synthetase</keyword>
<evidence type="ECO:0000256" key="13">
    <source>
        <dbReference type="ARBA" id="ARBA00022917"/>
    </source>
</evidence>
<evidence type="ECO:0000256" key="11">
    <source>
        <dbReference type="ARBA" id="ARBA00022833"/>
    </source>
</evidence>
<name>A0ABV6Z3S1_UNCC1</name>
<dbReference type="PANTHER" id="PTHR10890:SF3">
    <property type="entry name" value="CYSTEINE--TRNA LIGASE, CYTOPLASMIC"/>
    <property type="match status" value="1"/>
</dbReference>
<evidence type="ECO:0000313" key="18">
    <source>
        <dbReference type="EMBL" id="MFC1853091.1"/>
    </source>
</evidence>
<evidence type="ECO:0000256" key="14">
    <source>
        <dbReference type="ARBA" id="ARBA00023146"/>
    </source>
</evidence>
<dbReference type="Pfam" id="PF09190">
    <property type="entry name" value="DALR_2"/>
    <property type="match status" value="1"/>
</dbReference>
<keyword evidence="8 18" id="KW-0436">Ligase</keyword>
<comment type="subunit">
    <text evidence="4">Monomer.</text>
</comment>
<evidence type="ECO:0000256" key="10">
    <source>
        <dbReference type="ARBA" id="ARBA00022741"/>
    </source>
</evidence>
<accession>A0ABV6Z3S1</accession>
<comment type="caution">
    <text evidence="18">The sequence shown here is derived from an EMBL/GenBank/DDBJ whole genome shotgun (WGS) entry which is preliminary data.</text>
</comment>
<evidence type="ECO:0000256" key="9">
    <source>
        <dbReference type="ARBA" id="ARBA00022723"/>
    </source>
</evidence>
<keyword evidence="10" id="KW-0547">Nucleotide-binding</keyword>
<dbReference type="SUPFAM" id="SSF52374">
    <property type="entry name" value="Nucleotidylyl transferase"/>
    <property type="match status" value="1"/>
</dbReference>
<keyword evidence="11" id="KW-0862">Zinc</keyword>
<keyword evidence="19" id="KW-1185">Reference proteome</keyword>
<evidence type="ECO:0000256" key="1">
    <source>
        <dbReference type="ARBA" id="ARBA00001947"/>
    </source>
</evidence>
<dbReference type="InterPro" id="IPR014729">
    <property type="entry name" value="Rossmann-like_a/b/a_fold"/>
</dbReference>
<keyword evidence="7" id="KW-0963">Cytoplasm</keyword>
<dbReference type="EMBL" id="JBHPBY010000421">
    <property type="protein sequence ID" value="MFC1853091.1"/>
    <property type="molecule type" value="Genomic_DNA"/>
</dbReference>
<evidence type="ECO:0000313" key="19">
    <source>
        <dbReference type="Proteomes" id="UP001594351"/>
    </source>
</evidence>
<feature type="domain" description="tRNA synthetases class I catalytic" evidence="16">
    <location>
        <begin position="15"/>
        <end position="313"/>
    </location>
</feature>
<reference evidence="18 19" key="1">
    <citation type="submission" date="2024-09" db="EMBL/GenBank/DDBJ databases">
        <title>Laminarin stimulates single cell rates of sulfate reduction while oxygen inhibits transcriptomic activity in coastal marine sediment.</title>
        <authorList>
            <person name="Lindsay M."/>
            <person name="Orcutt B."/>
            <person name="Emerson D."/>
            <person name="Stepanauskas R."/>
            <person name="D'Angelo T."/>
        </authorList>
    </citation>
    <scope>NUCLEOTIDE SEQUENCE [LARGE SCALE GENOMIC DNA]</scope>
    <source>
        <strain evidence="18">SAG AM-311-K15</strain>
    </source>
</reference>
<dbReference type="PRINTS" id="PR00983">
    <property type="entry name" value="TRNASYNTHCYS"/>
</dbReference>
<dbReference type="InterPro" id="IPR032678">
    <property type="entry name" value="tRNA-synt_1_cat_dom"/>
</dbReference>
<proteinExistence type="inferred from homology"/>
<evidence type="ECO:0000256" key="6">
    <source>
        <dbReference type="ARBA" id="ARBA00014738"/>
    </source>
</evidence>
<dbReference type="InterPro" id="IPR015803">
    <property type="entry name" value="Cys-tRNA-ligase"/>
</dbReference>
<evidence type="ECO:0000256" key="8">
    <source>
        <dbReference type="ARBA" id="ARBA00022598"/>
    </source>
</evidence>
<dbReference type="HAMAP" id="MF_00041">
    <property type="entry name" value="Cys_tRNA_synth"/>
    <property type="match status" value="1"/>
</dbReference>
<dbReference type="NCBIfam" id="TIGR00435">
    <property type="entry name" value="cysS"/>
    <property type="match status" value="1"/>
</dbReference>
<comment type="similarity">
    <text evidence="3">Belongs to the class-I aminoacyl-tRNA synthetase family.</text>
</comment>
<evidence type="ECO:0000259" key="16">
    <source>
        <dbReference type="Pfam" id="PF01406"/>
    </source>
</evidence>
<dbReference type="InterPro" id="IPR024909">
    <property type="entry name" value="Cys-tRNA/MSH_ligase"/>
</dbReference>
<feature type="domain" description="Cysteinyl-tRNA synthetase class Ia DALR" evidence="17">
    <location>
        <begin position="352"/>
        <end position="381"/>
    </location>
</feature>
<evidence type="ECO:0000256" key="4">
    <source>
        <dbReference type="ARBA" id="ARBA00011245"/>
    </source>
</evidence>
<dbReference type="Gene3D" id="3.40.50.620">
    <property type="entry name" value="HUPs"/>
    <property type="match status" value="1"/>
</dbReference>